<organism evidence="4 5">
    <name type="scientific">Hypocrea virens (strain Gv29-8 / FGSC 10586)</name>
    <name type="common">Gliocladium virens</name>
    <name type="synonym">Trichoderma virens</name>
    <dbReference type="NCBI Taxonomy" id="413071"/>
    <lineage>
        <taxon>Eukaryota</taxon>
        <taxon>Fungi</taxon>
        <taxon>Dikarya</taxon>
        <taxon>Ascomycota</taxon>
        <taxon>Pezizomycotina</taxon>
        <taxon>Sordariomycetes</taxon>
        <taxon>Hypocreomycetidae</taxon>
        <taxon>Hypocreales</taxon>
        <taxon>Hypocreaceae</taxon>
        <taxon>Trichoderma</taxon>
    </lineage>
</organism>
<dbReference type="InterPro" id="IPR036465">
    <property type="entry name" value="vWFA_dom_sf"/>
</dbReference>
<feature type="compositionally biased region" description="Polar residues" evidence="1">
    <location>
        <begin position="924"/>
        <end position="946"/>
    </location>
</feature>
<feature type="compositionally biased region" description="Polar residues" evidence="1">
    <location>
        <begin position="904"/>
        <end position="916"/>
    </location>
</feature>
<dbReference type="PROSITE" id="PS50234">
    <property type="entry name" value="VWFA"/>
    <property type="match status" value="1"/>
</dbReference>
<feature type="region of interest" description="Disordered" evidence="1">
    <location>
        <begin position="971"/>
        <end position="1067"/>
    </location>
</feature>
<dbReference type="Proteomes" id="UP000007115">
    <property type="component" value="Unassembled WGS sequence"/>
</dbReference>
<dbReference type="Pfam" id="PF08487">
    <property type="entry name" value="VIT"/>
    <property type="match status" value="1"/>
</dbReference>
<feature type="compositionally biased region" description="Polar residues" evidence="1">
    <location>
        <begin position="1015"/>
        <end position="1024"/>
    </location>
</feature>
<evidence type="ECO:0008006" key="6">
    <source>
        <dbReference type="Google" id="ProtNLM"/>
    </source>
</evidence>
<evidence type="ECO:0000256" key="1">
    <source>
        <dbReference type="SAM" id="MobiDB-lite"/>
    </source>
</evidence>
<feature type="compositionally biased region" description="Polar residues" evidence="1">
    <location>
        <begin position="1054"/>
        <end position="1063"/>
    </location>
</feature>
<dbReference type="EMBL" id="ABDF02000091">
    <property type="protein sequence ID" value="EHK15953.1"/>
    <property type="molecule type" value="Genomic_DNA"/>
</dbReference>
<sequence>MSRHLRTPRLNSGVLFSPPAPIDAPVDVWCPEPRPMGMMDQFRSNLQGIPSGPRPVDAKNPQEGVGGFAGFPRFFEASSIKTFAKRFPGSGEPESGPITLCLPSLSISADVLIDGTISLTTLTQSYHNPSELVIPEARHTFPLYDGAVVTSFECRVGDARRLQGVVKPTAQAKREFEKSKAKREAAALLEELAPELFETSLGNIPPNTKVEIILTYVHELKVVTSQEEKAEGLALTIPTSIAPQYTTPLPELPRDKLEITIRVLDDGTIDAAACHVESNHAVKYEGSQPLIANIGELGNINLPAGGAQKMQHVWQYSSNAQLVLGSDFVLVIQMRQETRLHSRAVIAPANEYGHAALMVSLRPNDIFGSAVNPQLFKGEILFILDQSGSMGWTQSARDQRLKIDTMKNAMSLALSGLPSTCRFNIISFGSEVRGMWLRSRGADEPANLSYAMEYLDTVGANMGGTEILLALKGAVNNCEPSLPSTQIILITDGEVHHEPHDAIMEFVWETRQKFGEKIRFFTLGIGDRVSHRVVEGIAELGGGYCDVVDVVKKPRWEDRVNRMLRSVMEPDSWSCEIDLGPGFERRSLAACQFGADNRPDSHLALYVQGPHPIPSLSPYRYKSFFFLLDMGSAELPTTLTIRTTTDAAKKKVYDMHVKPAQLRAGTIHPLAVKMALQSLENEVKGIDANKEQARINAEILGTRYSISSKWTSFVAVADESRDLAHPIEVYKSVFKEANMQTFFGSERGESIWNRIPGFHSMGDRPGKVNTSQSLDIMMNSSTHCRYPPLSMPSYSFQRVQDPHFLRLVPAFQLNNEESSEENGDLSAASSNKNIAMLNNNQLNGSSNGGVVQTFAQAQLESPNQSWIDVDNILEANKRSDKGGKFLFGSAPNSPACLLPMPTDGENSLYDSNSLQPDSFPLYPDNSSSSMHSDVVQQVNGAQQTCDPTPRAIQPRLYYDLQASQDDFVIEKARPRRSGAQYIDSDSEVNERTNDTRGSQLRYKGPRGNKRRRDINSASMSSSDFESVPPMKKGRPSRSNRPPLERTLNRWRSCHSYSNNGGSTENDEYPSMYAAASIDEASKSERNCFRRSMPRGKSDIPKCVIPETAENVHTDEVTAAETLAVTDPNIRVPESCGPWAFEETMLSQPLSPIFAATNNAPEESSPFLNLGPADFNTWADVPWQDKEATSYEPSRDGPITWEDVVGCEKSGMFVLPNVVRERLGQHFCGKTVERLQETLRNLSDAAKVAKQDVAVLTDTLMMIQYCKTHLATQEDYWSLVIGKAERAVLLALGYDQDREEALEPWYEKLLSAIFHMHFQESLRHASINKGEGDTAESLGSLSLKTCLVCDTSIETDCEGRLATSKGFMCLADECYDSKTHARSQYSDWTAFWEHQVKSGHMLCPGINDRPGCLY</sequence>
<dbReference type="SMART" id="SM00609">
    <property type="entry name" value="VIT"/>
    <property type="match status" value="1"/>
</dbReference>
<dbReference type="PROSITE" id="PS51468">
    <property type="entry name" value="VIT"/>
    <property type="match status" value="1"/>
</dbReference>
<evidence type="ECO:0000259" key="3">
    <source>
        <dbReference type="PROSITE" id="PS51468"/>
    </source>
</evidence>
<dbReference type="InParanoid" id="G9NAU2"/>
<name>G9NAU2_HYPVG</name>
<dbReference type="PANTHER" id="PTHR45737">
    <property type="entry name" value="VON WILLEBRAND FACTOR A DOMAIN-CONTAINING PROTEIN 5A"/>
    <property type="match status" value="1"/>
</dbReference>
<reference evidence="4 5" key="1">
    <citation type="journal article" date="2011" name="Genome Biol.">
        <title>Comparative genome sequence analysis underscores mycoparasitism as the ancestral life style of Trichoderma.</title>
        <authorList>
            <person name="Kubicek C.P."/>
            <person name="Herrera-Estrella A."/>
            <person name="Seidl-Seiboth V."/>
            <person name="Martinez D.A."/>
            <person name="Druzhinina I.S."/>
            <person name="Thon M."/>
            <person name="Zeilinger S."/>
            <person name="Casas-Flores S."/>
            <person name="Horwitz B.A."/>
            <person name="Mukherjee P.K."/>
            <person name="Mukherjee M."/>
            <person name="Kredics L."/>
            <person name="Alcaraz L.D."/>
            <person name="Aerts A."/>
            <person name="Antal Z."/>
            <person name="Atanasova L."/>
            <person name="Cervantes-Badillo M.G."/>
            <person name="Challacombe J."/>
            <person name="Chertkov O."/>
            <person name="McCluskey K."/>
            <person name="Coulpier F."/>
            <person name="Deshpande N."/>
            <person name="von Doehren H."/>
            <person name="Ebbole D.J."/>
            <person name="Esquivel-Naranjo E.U."/>
            <person name="Fekete E."/>
            <person name="Flipphi M."/>
            <person name="Glaser F."/>
            <person name="Gomez-Rodriguez E.Y."/>
            <person name="Gruber S."/>
            <person name="Han C."/>
            <person name="Henrissat B."/>
            <person name="Hermosa R."/>
            <person name="Hernandez-Onate M."/>
            <person name="Karaffa L."/>
            <person name="Kosti I."/>
            <person name="Le Crom S."/>
            <person name="Lindquist E."/>
            <person name="Lucas S."/>
            <person name="Luebeck M."/>
            <person name="Luebeck P.S."/>
            <person name="Margeot A."/>
            <person name="Metz B."/>
            <person name="Misra M."/>
            <person name="Nevalainen H."/>
            <person name="Omann M."/>
            <person name="Packer N."/>
            <person name="Perrone G."/>
            <person name="Uresti-Rivera E.E."/>
            <person name="Salamov A."/>
            <person name="Schmoll M."/>
            <person name="Seiboth B."/>
            <person name="Shapiro H."/>
            <person name="Sukno S."/>
            <person name="Tamayo-Ramos J.A."/>
            <person name="Tisch D."/>
            <person name="Wiest A."/>
            <person name="Wilkinson H.H."/>
            <person name="Zhang M."/>
            <person name="Coutinho P.M."/>
            <person name="Kenerley C.M."/>
            <person name="Monte E."/>
            <person name="Baker S.E."/>
            <person name="Grigoriev I.V."/>
        </authorList>
    </citation>
    <scope>NUCLEOTIDE SEQUENCE [LARGE SCALE GENOMIC DNA]</scope>
    <source>
        <strain evidence="5">Gv29-8 / FGSC 10586</strain>
    </source>
</reference>
<dbReference type="InterPro" id="IPR002035">
    <property type="entry name" value="VWF_A"/>
</dbReference>
<evidence type="ECO:0000313" key="4">
    <source>
        <dbReference type="EMBL" id="EHK15953.1"/>
    </source>
</evidence>
<gene>
    <name evidence="4" type="ORF">TRIVIDRAFT_232424</name>
</gene>
<dbReference type="HOGENOM" id="CLU_001851_0_0_1"/>
<evidence type="ECO:0000313" key="5">
    <source>
        <dbReference type="Proteomes" id="UP000007115"/>
    </source>
</evidence>
<accession>G9NAU2</accession>
<proteinExistence type="predicted"/>
<dbReference type="RefSeq" id="XP_013950159.1">
    <property type="nucleotide sequence ID" value="XM_014094684.1"/>
</dbReference>
<dbReference type="eggNOG" id="ENOG502QW15">
    <property type="taxonomic scope" value="Eukaryota"/>
</dbReference>
<dbReference type="OMA" id="HTFPLYD"/>
<dbReference type="SUPFAM" id="SSF53300">
    <property type="entry name" value="vWA-like"/>
    <property type="match status" value="1"/>
</dbReference>
<dbReference type="PANTHER" id="PTHR45737:SF4">
    <property type="entry name" value="VON WILLEBRAND DOMAIN PROTEIN (AFU_ORTHOLOGUE AFUA_4G01160)"/>
    <property type="match status" value="1"/>
</dbReference>
<dbReference type="SMART" id="SM00327">
    <property type="entry name" value="VWA"/>
    <property type="match status" value="1"/>
</dbReference>
<comment type="caution">
    <text evidence="4">The sequence shown here is derived from an EMBL/GenBank/DDBJ whole genome shotgun (WGS) entry which is preliminary data.</text>
</comment>
<keyword evidence="5" id="KW-1185">Reference proteome</keyword>
<dbReference type="Gene3D" id="3.40.50.410">
    <property type="entry name" value="von Willebrand factor, type A domain"/>
    <property type="match status" value="1"/>
</dbReference>
<evidence type="ECO:0000259" key="2">
    <source>
        <dbReference type="PROSITE" id="PS50234"/>
    </source>
</evidence>
<dbReference type="VEuPathDB" id="FungiDB:TRIVIDRAFT_232424"/>
<dbReference type="Pfam" id="PF13768">
    <property type="entry name" value="VWA_3"/>
    <property type="match status" value="1"/>
</dbReference>
<feature type="domain" description="VWFA" evidence="2">
    <location>
        <begin position="379"/>
        <end position="567"/>
    </location>
</feature>
<protein>
    <recommendedName>
        <fullName evidence="6">VWFA domain-containing protein</fullName>
    </recommendedName>
</protein>
<feature type="domain" description="VIT" evidence="3">
    <location>
        <begin position="88"/>
        <end position="218"/>
    </location>
</feature>
<dbReference type="OrthoDB" id="1729737at2759"/>
<dbReference type="InterPro" id="IPR013694">
    <property type="entry name" value="VIT"/>
</dbReference>
<dbReference type="STRING" id="413071.G9NAU2"/>
<feature type="compositionally biased region" description="Basic residues" evidence="1">
    <location>
        <begin position="1003"/>
        <end position="1012"/>
    </location>
</feature>
<dbReference type="GeneID" id="25792474"/>
<feature type="region of interest" description="Disordered" evidence="1">
    <location>
        <begin position="902"/>
        <end position="950"/>
    </location>
</feature>